<proteinExistence type="predicted"/>
<organism evidence="1 2">
    <name type="scientific">Nitrosomonas marina</name>
    <dbReference type="NCBI Taxonomy" id="917"/>
    <lineage>
        <taxon>Bacteria</taxon>
        <taxon>Pseudomonadati</taxon>
        <taxon>Pseudomonadota</taxon>
        <taxon>Betaproteobacteria</taxon>
        <taxon>Nitrosomonadales</taxon>
        <taxon>Nitrosomonadaceae</taxon>
        <taxon>Nitrosomonas</taxon>
    </lineage>
</organism>
<dbReference type="AlphaFoldDB" id="A0A1H8G427"/>
<dbReference type="Proteomes" id="UP000199459">
    <property type="component" value="Unassembled WGS sequence"/>
</dbReference>
<name>A0A1H8G427_9PROT</name>
<gene>
    <name evidence="1" type="ORF">SAMN05216325_11629</name>
</gene>
<evidence type="ECO:0000313" key="2">
    <source>
        <dbReference type="Proteomes" id="UP000199459"/>
    </source>
</evidence>
<reference evidence="1 2" key="1">
    <citation type="submission" date="2016-10" db="EMBL/GenBank/DDBJ databases">
        <authorList>
            <person name="de Groot N.N."/>
        </authorList>
    </citation>
    <scope>NUCLEOTIDE SEQUENCE [LARGE SCALE GENOMIC DNA]</scope>
    <source>
        <strain evidence="1 2">Nm22</strain>
    </source>
</reference>
<dbReference type="EMBL" id="FOCP01000016">
    <property type="protein sequence ID" value="SEN38841.1"/>
    <property type="molecule type" value="Genomic_DNA"/>
</dbReference>
<accession>A0A1H8G427</accession>
<sequence>MEAKAVTYQYFLLGDTVPVRVAFNAKGQRMGAEVPNCDKGTLVQDATYLSRLEHSFEVEEITPEQFRERAEAMLGRSENVALN</sequence>
<evidence type="ECO:0000313" key="1">
    <source>
        <dbReference type="EMBL" id="SEN38841.1"/>
    </source>
</evidence>
<protein>
    <submittedName>
        <fullName evidence="1">Uncharacterized protein</fullName>
    </submittedName>
</protein>